<dbReference type="Gene3D" id="3.90.226.10">
    <property type="entry name" value="2-enoyl-CoA Hydratase, Chain A, domain 1"/>
    <property type="match status" value="1"/>
</dbReference>
<dbReference type="KEGG" id="gps:C427_0669"/>
<keyword evidence="13" id="KW-1185">Reference proteome</keyword>
<dbReference type="EMBL" id="CP003837">
    <property type="protein sequence ID" value="AGH42779.1"/>
    <property type="molecule type" value="Genomic_DNA"/>
</dbReference>
<dbReference type="AlphaFoldDB" id="K6YVD9"/>
<dbReference type="SUPFAM" id="SSF82171">
    <property type="entry name" value="DPP6 N-terminal domain-like"/>
    <property type="match status" value="2"/>
</dbReference>
<dbReference type="InterPro" id="IPR029414">
    <property type="entry name" value="Tricorn_PDZ"/>
</dbReference>
<dbReference type="GO" id="GO:0006508">
    <property type="term" value="P:proteolysis"/>
    <property type="evidence" value="ECO:0007669"/>
    <property type="project" value="UniProtKB-UniRule"/>
</dbReference>
<evidence type="ECO:0000256" key="2">
    <source>
        <dbReference type="ARBA" id="ARBA00008524"/>
    </source>
</evidence>
<dbReference type="InterPro" id="IPR015943">
    <property type="entry name" value="WD40/YVTN_repeat-like_dom_sf"/>
</dbReference>
<comment type="function">
    <text evidence="7">Degrades oligopeptides.</text>
</comment>
<feature type="active site" description="Charge relay system" evidence="8">
    <location>
        <position position="755"/>
    </location>
</feature>
<accession>K6YVD9</accession>
<feature type="domain" description="Tail specific protease" evidence="11">
    <location>
        <begin position="840"/>
        <end position="1047"/>
    </location>
</feature>
<gene>
    <name evidence="12" type="ORF">C427_0669</name>
</gene>
<dbReference type="STRING" id="1129794.C427_0669"/>
<dbReference type="eggNOG" id="COG0793">
    <property type="taxonomic scope" value="Bacteria"/>
</dbReference>
<comment type="similarity">
    <text evidence="2 7">Belongs to the peptidase S41B family.</text>
</comment>
<reference evidence="12 13" key="1">
    <citation type="journal article" date="2013" name="Genome Announc.">
        <title>Complete Genome Sequence of Glaciecola psychrophila Strain 170T.</title>
        <authorList>
            <person name="Yin J."/>
            <person name="Chen J."/>
            <person name="Liu G."/>
            <person name="Yu Y."/>
            <person name="Song L."/>
            <person name="Wang X."/>
            <person name="Qu X."/>
        </authorList>
    </citation>
    <scope>NUCLEOTIDE SEQUENCE [LARGE SCALE GENOMIC DNA]</scope>
    <source>
        <strain evidence="12 13">170</strain>
    </source>
</reference>
<dbReference type="CDD" id="cd07562">
    <property type="entry name" value="Peptidase_S41_TRI"/>
    <property type="match status" value="1"/>
</dbReference>
<dbReference type="PATRIC" id="fig|1129794.4.peg.662"/>
<organism evidence="12 13">
    <name type="scientific">Paraglaciecola psychrophila 170</name>
    <dbReference type="NCBI Taxonomy" id="1129794"/>
    <lineage>
        <taxon>Bacteria</taxon>
        <taxon>Pseudomonadati</taxon>
        <taxon>Pseudomonadota</taxon>
        <taxon>Gammaproteobacteria</taxon>
        <taxon>Alteromonadales</taxon>
        <taxon>Alteromonadaceae</taxon>
        <taxon>Paraglaciecola</taxon>
    </lineage>
</organism>
<evidence type="ECO:0000259" key="11">
    <source>
        <dbReference type="SMART" id="SM00245"/>
    </source>
</evidence>
<sequence length="1092" mass="121177">MHKQLLSWLTPCKALYLALLTLPIGAQAETLMLQQPAISKTQIAFVYAGDIYVADRQGKNPQRLTSHPAIEQAPHFSPDGKTIAFTAGYDGNDDVYLIDSNGGQPRRLTWHPSSDRVVGWDPQGKSVMFMSPREMASGRSGHLYQVNTDAGFPEKVMQALAFEGEFNDNGKLLAYRPYRTAHIGASGWRNHRGGSTPPIWIMDLAKNSYIEVPHENASDTNPMWIGDDLYFLSDRDKTKNLYRYANGNINQVTQFKDWDIASADAYATDIIYAQGSALFVLDTQQAKTQKLSIDIKPDLPQIRPQFKDAMQAITSSQLSSTGKRVLISGRGEVFTVPVKDGSTRNITGTSGVSERDALWSPKGDQIAYISDHGGTQKLLLAEQSGKQLNTFSFGDYPADFTLLHWTADAKNIVYSDSNLVMWVINLDSSKRQKIDQQQNMLGFNSALSFDGDWLAYTKSGNNYLWDLYVYQFSSKKTLRLTDGLSHNDWPAFSRDGKYLYFASSTNAGPSSFGLDLSTQERPQRFGLYAVVLQADGKSPLLPKSGDESPEKLAANKTDKKDDTKSAEPAPIVKIDAKGIAQRIVALPVPKRFYSDLAVADDGHLYFLENTQAGASIEPNGRALDTADLLRFNAEDKKVETVLNTVESFSLSADGKQALLGFAKNTFKVSEVAKKFEPEDLNTNDVKALIDPKQEWAQIFAEAWRNERDYFYDPNIHGLDWTAIYQQYLPLLSHVGSREDLNWLMVQMIAEMEVGHNRIYGGDVHTETPIQVGLLGADIRLKKGQYVVDKIYTGGSWNPFITAPLGAPGVGIQQGDRIIAVNGVTLRKGDNFHQFFVNTVGKQISLTVSKDGSNKNAKEVVVEPIANESTLRNWDWIESNRKKVDELSDGKIGYVYLPNTASGGFTYFNRMFFAQIDKRAMIIDERRNGGGQAANYITDVLSREYLAGWKYRSGDMTLSTPAAAIYGPKVMIIDQDAGSGGDFLPYSFKRMGLGKLIGKTTWGGLIGISANRSLIDGGGQTVPHFRFFTPDHEWRVENEGVAPDIDVELDPTRVNKGEDAQLQKAVSEVLEQLKTFKPVRHDTAPAFPTKLGN</sequence>
<dbReference type="Pfam" id="PF14685">
    <property type="entry name" value="PDZ_Tricorn"/>
    <property type="match status" value="1"/>
</dbReference>
<evidence type="ECO:0000256" key="1">
    <source>
        <dbReference type="ARBA" id="ARBA00004496"/>
    </source>
</evidence>
<dbReference type="SUPFAM" id="SSF63825">
    <property type="entry name" value="YWTD domain"/>
    <property type="match status" value="1"/>
</dbReference>
<name>K6YVD9_9ALTE</name>
<dbReference type="InterPro" id="IPR028204">
    <property type="entry name" value="Tricorn_C1"/>
</dbReference>
<feature type="signal peptide" evidence="10">
    <location>
        <begin position="1"/>
        <end position="28"/>
    </location>
</feature>
<dbReference type="GO" id="GO:0005737">
    <property type="term" value="C:cytoplasm"/>
    <property type="evidence" value="ECO:0007669"/>
    <property type="project" value="UniProtKB-SubCell"/>
</dbReference>
<dbReference type="PANTHER" id="PTHR43253">
    <property type="entry name" value="TRICORN PROTEASE HOMOLOG 2-RELATED"/>
    <property type="match status" value="1"/>
</dbReference>
<dbReference type="InterPro" id="IPR036034">
    <property type="entry name" value="PDZ_sf"/>
</dbReference>
<evidence type="ECO:0000256" key="7">
    <source>
        <dbReference type="PIRNR" id="PIRNR036421"/>
    </source>
</evidence>
<dbReference type="Gene3D" id="2.130.10.10">
    <property type="entry name" value="YVTN repeat-like/Quinoprotein amine dehydrogenase"/>
    <property type="match status" value="1"/>
</dbReference>
<dbReference type="Pfam" id="PF26549">
    <property type="entry name" value="Tricorn_N"/>
    <property type="match status" value="1"/>
</dbReference>
<keyword evidence="5 7" id="KW-0378">Hydrolase</keyword>
<evidence type="ECO:0000256" key="8">
    <source>
        <dbReference type="PIRSR" id="PIRSR036421-1"/>
    </source>
</evidence>
<dbReference type="Proteomes" id="UP000011864">
    <property type="component" value="Chromosome"/>
</dbReference>
<dbReference type="Pfam" id="PF03572">
    <property type="entry name" value="Peptidase_S41"/>
    <property type="match status" value="1"/>
</dbReference>
<dbReference type="PIRSF" id="PIRSF036421">
    <property type="entry name" value="Tricorn_protease"/>
    <property type="match status" value="1"/>
</dbReference>
<feature type="compositionally biased region" description="Basic and acidic residues" evidence="9">
    <location>
        <begin position="556"/>
        <end position="565"/>
    </location>
</feature>
<evidence type="ECO:0000256" key="4">
    <source>
        <dbReference type="ARBA" id="ARBA00022670"/>
    </source>
</evidence>
<dbReference type="Gene3D" id="2.120.10.60">
    <property type="entry name" value="Tricorn protease N-terminal domain"/>
    <property type="match status" value="1"/>
</dbReference>
<dbReference type="InterPro" id="IPR012393">
    <property type="entry name" value="Tricorn_protease"/>
</dbReference>
<feature type="region of interest" description="Disordered" evidence="9">
    <location>
        <begin position="539"/>
        <end position="567"/>
    </location>
</feature>
<dbReference type="RefSeq" id="WP_007636247.1">
    <property type="nucleotide sequence ID" value="NC_020514.1"/>
</dbReference>
<feature type="active site" description="Nucleophile" evidence="8">
    <location>
        <position position="978"/>
    </location>
</feature>
<dbReference type="EC" id="3.4.21.-" evidence="7"/>
<evidence type="ECO:0000313" key="13">
    <source>
        <dbReference type="Proteomes" id="UP000011864"/>
    </source>
</evidence>
<keyword evidence="6 7" id="KW-0720">Serine protease</keyword>
<feature type="chain" id="PRO_5003901513" description="Tricorn protease homolog" evidence="10">
    <location>
        <begin position="29"/>
        <end position="1092"/>
    </location>
</feature>
<dbReference type="GO" id="GO:0008236">
    <property type="term" value="F:serine-type peptidase activity"/>
    <property type="evidence" value="ECO:0007669"/>
    <property type="project" value="UniProtKB-UniRule"/>
</dbReference>
<keyword evidence="4 7" id="KW-0645">Protease</keyword>
<dbReference type="InterPro" id="IPR029045">
    <property type="entry name" value="ClpP/crotonase-like_dom_sf"/>
</dbReference>
<comment type="subcellular location">
    <subcellularLocation>
        <location evidence="1 7">Cytoplasm</location>
    </subcellularLocation>
</comment>
<dbReference type="InterPro" id="IPR005151">
    <property type="entry name" value="Tail-specific_protease"/>
</dbReference>
<dbReference type="Gene3D" id="2.30.42.10">
    <property type="match status" value="1"/>
</dbReference>
<dbReference type="SUPFAM" id="SSF52096">
    <property type="entry name" value="ClpP/crotonase"/>
    <property type="match status" value="1"/>
</dbReference>
<dbReference type="OrthoDB" id="9758793at2"/>
<evidence type="ECO:0000313" key="12">
    <source>
        <dbReference type="EMBL" id="AGH42779.1"/>
    </source>
</evidence>
<evidence type="ECO:0000256" key="6">
    <source>
        <dbReference type="ARBA" id="ARBA00022825"/>
    </source>
</evidence>
<dbReference type="Pfam" id="PF26550">
    <property type="entry name" value="Tricorn_2nd"/>
    <property type="match status" value="1"/>
</dbReference>
<proteinExistence type="inferred from homology"/>
<evidence type="ECO:0000256" key="10">
    <source>
        <dbReference type="SAM" id="SignalP"/>
    </source>
</evidence>
<protein>
    <recommendedName>
        <fullName evidence="7">Tricorn protease homolog</fullName>
        <ecNumber evidence="7">3.4.21.-</ecNumber>
    </recommendedName>
</protein>
<evidence type="ECO:0000256" key="9">
    <source>
        <dbReference type="SAM" id="MobiDB-lite"/>
    </source>
</evidence>
<keyword evidence="3 7" id="KW-0963">Cytoplasm</keyword>
<dbReference type="PANTHER" id="PTHR43253:SF1">
    <property type="entry name" value="TRICORN PROTEASE HOMOLOG 2-RELATED"/>
    <property type="match status" value="1"/>
</dbReference>
<evidence type="ECO:0000256" key="5">
    <source>
        <dbReference type="ARBA" id="ARBA00022801"/>
    </source>
</evidence>
<dbReference type="Gene3D" id="3.30.750.44">
    <property type="match status" value="1"/>
</dbReference>
<dbReference type="SUPFAM" id="SSF50156">
    <property type="entry name" value="PDZ domain-like"/>
    <property type="match status" value="1"/>
</dbReference>
<dbReference type="HOGENOM" id="CLU_005503_0_0_6"/>
<feature type="active site" description="Charge relay system" evidence="8">
    <location>
        <position position="1036"/>
    </location>
</feature>
<dbReference type="Pfam" id="PF14684">
    <property type="entry name" value="Tricorn_C1"/>
    <property type="match status" value="1"/>
</dbReference>
<dbReference type="SMART" id="SM00245">
    <property type="entry name" value="TSPc"/>
    <property type="match status" value="1"/>
</dbReference>
<evidence type="ECO:0000256" key="3">
    <source>
        <dbReference type="ARBA" id="ARBA00022490"/>
    </source>
</evidence>
<keyword evidence="10" id="KW-0732">Signal</keyword>
<dbReference type="eggNOG" id="COG4946">
    <property type="taxonomic scope" value="Bacteria"/>
</dbReference>